<name>A0A9K3KLT1_9STRA</name>
<protein>
    <submittedName>
        <fullName evidence="4">Est1 DNA/RNA binding domain containing protein</fullName>
    </submittedName>
</protein>
<gene>
    <name evidence="4" type="ORF">IV203_033257</name>
</gene>
<dbReference type="GO" id="GO:0000184">
    <property type="term" value="P:nuclear-transcribed mRNA catabolic process, nonsense-mediated decay"/>
    <property type="evidence" value="ECO:0007669"/>
    <property type="project" value="TreeGrafter"/>
</dbReference>
<keyword evidence="5" id="KW-1185">Reference proteome</keyword>
<feature type="domain" description="Telomerase activating protein Est1-like N-terminal" evidence="3">
    <location>
        <begin position="92"/>
        <end position="235"/>
    </location>
</feature>
<dbReference type="InterPro" id="IPR019458">
    <property type="entry name" value="Est1-like_N"/>
</dbReference>
<accession>A0A9K3KLT1</accession>
<evidence type="ECO:0000259" key="2">
    <source>
        <dbReference type="Pfam" id="PF10373"/>
    </source>
</evidence>
<dbReference type="Pfam" id="PF10373">
    <property type="entry name" value="EST1_DNA_bind"/>
    <property type="match status" value="1"/>
</dbReference>
<dbReference type="GO" id="GO:0070034">
    <property type="term" value="F:telomerase RNA binding"/>
    <property type="evidence" value="ECO:0007669"/>
    <property type="project" value="TreeGrafter"/>
</dbReference>
<evidence type="ECO:0000313" key="5">
    <source>
        <dbReference type="Proteomes" id="UP000693970"/>
    </source>
</evidence>
<comment type="caution">
    <text evidence="4">The sequence shown here is derived from an EMBL/GenBank/DDBJ whole genome shotgun (WGS) entry which is preliminary data.</text>
</comment>
<reference evidence="4" key="2">
    <citation type="submission" date="2021-04" db="EMBL/GenBank/DDBJ databases">
        <authorList>
            <person name="Podell S."/>
        </authorList>
    </citation>
    <scope>NUCLEOTIDE SEQUENCE</scope>
    <source>
        <strain evidence="4">Hildebrandi</strain>
    </source>
</reference>
<evidence type="ECO:0000313" key="4">
    <source>
        <dbReference type="EMBL" id="KAG7345726.1"/>
    </source>
</evidence>
<dbReference type="OrthoDB" id="69928at2759"/>
<evidence type="ECO:0000259" key="3">
    <source>
        <dbReference type="Pfam" id="PF10374"/>
    </source>
</evidence>
<feature type="region of interest" description="Disordered" evidence="1">
    <location>
        <begin position="1"/>
        <end position="32"/>
    </location>
</feature>
<feature type="compositionally biased region" description="Polar residues" evidence="1">
    <location>
        <begin position="16"/>
        <end position="32"/>
    </location>
</feature>
<dbReference type="Pfam" id="PF10374">
    <property type="entry name" value="EST1"/>
    <property type="match status" value="1"/>
</dbReference>
<sequence>MPSSSQRHHRPGVQVTMASNEPNDASTASQVQSYLEKQLKRATNLEDQLQKLGTTSSGNTMEMAQKHRHHLCEVLSDLIMTSPKFAMENECFHRLWRSCFYNPIKEWRSRVNREKRKQSPSLKQTQHGFKNFLHEAITLYDYLINDYLGKLVPPPTQQSNDADTSQQIQESQATLHNDDDQHHHQQQNSSQDSSVAMCDPTIPKPPFDSTFTGVVAGLYKLYIYMGDLQRYAESLNKAETYYLNASKLGPGYGNPYNQLAVVNFNRDNYCNSLYWYARSLLATHEKFSTSSGNLDRLFITNREKQQEFGRDTKPTVLSEDSIMIATTGSRNGKRPTKEDLSLMKEKKNAASKSLLSHFVDLQYDFFLLLKKKNNGEEEGSVDMGSLREKMDTVVASLSSILQYSAFGDSLLCRLVVICTFSVQNATSTVDSLTSNVDNPGIDTTLATKIPSTFLFMLGTTLAKRMESALVGILEKAHPGKSVPSVRLLLPLIILLEFVNSLGLLLDERWPDDASQNVQIDFWNSIVTIGNSLRQLVDRYNLQHLPQTEEDAPSLGIMRLKEYQALKGYQPFRLGNGDGMDADHGLISPTEAIEVLELNPISQTQETAGASTVSGNSTEETKTKIFRFLELCKLFASSECPAPVSIAKDGSFVFAMSEEKYQEKDENEPQDDGDVFMDSMDDDAGDVVLYQMPQNGADPPLLVPGNFASQSTKSPPMVVGTHVSTSGATEEAERISEVAERPPTLMPPPGFGPPPGLSTQIHQDVPAFSNLNSIGNLQDVPSRSFTSAPMVLPLQEMYNSSNGYLYNSGYSNRSYEHDLTIAESPYLFGDMRTSNPFAATCMPQLHHDQSLLGGHTSFGLRENDNNVEETSLLDSGLLNSLFGEVKTNNPWATK</sequence>
<feature type="domain" description="DNA/RNA-binding" evidence="2">
    <location>
        <begin position="238"/>
        <end position="569"/>
    </location>
</feature>
<dbReference type="GO" id="GO:0042162">
    <property type="term" value="F:telomeric DNA binding"/>
    <property type="evidence" value="ECO:0007669"/>
    <property type="project" value="TreeGrafter"/>
</dbReference>
<proteinExistence type="predicted"/>
<dbReference type="EMBL" id="JAGRRH010000022">
    <property type="protein sequence ID" value="KAG7345726.1"/>
    <property type="molecule type" value="Genomic_DNA"/>
</dbReference>
<evidence type="ECO:0000256" key="1">
    <source>
        <dbReference type="SAM" id="MobiDB-lite"/>
    </source>
</evidence>
<dbReference type="InterPro" id="IPR045153">
    <property type="entry name" value="Est1/Ebs1-like"/>
</dbReference>
<feature type="region of interest" description="Disordered" evidence="1">
    <location>
        <begin position="154"/>
        <end position="199"/>
    </location>
</feature>
<feature type="compositionally biased region" description="Basic residues" evidence="1">
    <location>
        <begin position="1"/>
        <end position="11"/>
    </location>
</feature>
<organism evidence="4 5">
    <name type="scientific">Nitzschia inconspicua</name>
    <dbReference type="NCBI Taxonomy" id="303405"/>
    <lineage>
        <taxon>Eukaryota</taxon>
        <taxon>Sar</taxon>
        <taxon>Stramenopiles</taxon>
        <taxon>Ochrophyta</taxon>
        <taxon>Bacillariophyta</taxon>
        <taxon>Bacillariophyceae</taxon>
        <taxon>Bacillariophycidae</taxon>
        <taxon>Bacillariales</taxon>
        <taxon>Bacillariaceae</taxon>
        <taxon>Nitzschia</taxon>
    </lineage>
</organism>
<dbReference type="GO" id="GO:0005697">
    <property type="term" value="C:telomerase holoenzyme complex"/>
    <property type="evidence" value="ECO:0007669"/>
    <property type="project" value="TreeGrafter"/>
</dbReference>
<dbReference type="PANTHER" id="PTHR15696">
    <property type="entry name" value="SMG-7 SUPPRESSOR WITH MORPHOLOGICAL EFFECT ON GENITALIA PROTEIN 7"/>
    <property type="match status" value="1"/>
</dbReference>
<dbReference type="InterPro" id="IPR018834">
    <property type="entry name" value="DNA/RNA-bd_Est1-type"/>
</dbReference>
<feature type="compositionally biased region" description="Polar residues" evidence="1">
    <location>
        <begin position="157"/>
        <end position="175"/>
    </location>
</feature>
<reference evidence="4" key="1">
    <citation type="journal article" date="2021" name="Sci. Rep.">
        <title>Diploid genomic architecture of Nitzschia inconspicua, an elite biomass production diatom.</title>
        <authorList>
            <person name="Oliver A."/>
            <person name="Podell S."/>
            <person name="Pinowska A."/>
            <person name="Traller J.C."/>
            <person name="Smith S.R."/>
            <person name="McClure R."/>
            <person name="Beliaev A."/>
            <person name="Bohutskyi P."/>
            <person name="Hill E.A."/>
            <person name="Rabines A."/>
            <person name="Zheng H."/>
            <person name="Allen L.Z."/>
            <person name="Kuo A."/>
            <person name="Grigoriev I.V."/>
            <person name="Allen A.E."/>
            <person name="Hazlebeck D."/>
            <person name="Allen E.E."/>
        </authorList>
    </citation>
    <scope>NUCLEOTIDE SEQUENCE</scope>
    <source>
        <strain evidence="4">Hildebrandi</strain>
    </source>
</reference>
<dbReference type="Proteomes" id="UP000693970">
    <property type="component" value="Unassembled WGS sequence"/>
</dbReference>
<dbReference type="AlphaFoldDB" id="A0A9K3KLT1"/>
<dbReference type="PANTHER" id="PTHR15696:SF0">
    <property type="entry name" value="TELOMERASE-BINDING PROTEIN EST1A"/>
    <property type="match status" value="1"/>
</dbReference>